<evidence type="ECO:0000313" key="13">
    <source>
        <dbReference type="Proteomes" id="UP000019116"/>
    </source>
</evidence>
<evidence type="ECO:0000313" key="12">
    <source>
        <dbReference type="EnsemblPlants" id="TraesCS4B02G167500.1"/>
    </source>
</evidence>
<comment type="catalytic activity">
    <reaction evidence="6 7">
        <text>an NDP-alpha-D-glucose + D-fructose = a ribonucleoside 5'-diphosphate + sucrose + H(+)</text>
        <dbReference type="Rhea" id="RHEA:16241"/>
        <dbReference type="ChEBI" id="CHEBI:15378"/>
        <dbReference type="ChEBI" id="CHEBI:17992"/>
        <dbReference type="ChEBI" id="CHEBI:37721"/>
        <dbReference type="ChEBI" id="CHEBI:57930"/>
        <dbReference type="ChEBI" id="CHEBI:76533"/>
        <dbReference type="EC" id="2.4.1.13"/>
    </reaction>
</comment>
<dbReference type="Gene3D" id="1.20.120.1230">
    <property type="match status" value="1"/>
</dbReference>
<dbReference type="Gramene" id="TraesSTA4B03G02312760.1">
    <property type="protein sequence ID" value="TraesSTA4B03G02312760.1"/>
    <property type="gene ID" value="TraesSTA4B03G02312760"/>
</dbReference>
<name>A0A3B6IQT9_WHEAT</name>
<dbReference type="GeneID" id="123092190"/>
<dbReference type="Gramene" id="TraesLAC4B03G02270770.1">
    <property type="protein sequence ID" value="TraesLAC4B03G02270770.1"/>
    <property type="gene ID" value="TraesLAC4B03G02270770"/>
</dbReference>
<dbReference type="SMR" id="A0A3B6IQT9"/>
<dbReference type="Pfam" id="PF00534">
    <property type="entry name" value="Glycos_transf_1"/>
    <property type="match status" value="1"/>
</dbReference>
<feature type="domain" description="Sucrose synthase first GT-B" evidence="9">
    <location>
        <begin position="265"/>
        <end position="553"/>
    </location>
</feature>
<feature type="domain" description="Sucrose synthase N-terminal" evidence="10">
    <location>
        <begin position="9"/>
        <end position="120"/>
    </location>
</feature>
<dbReference type="Gramene" id="TraesJAG4B03G02315190.1">
    <property type="protein sequence ID" value="TraesJAG4B03G02315190.1"/>
    <property type="gene ID" value="TraesJAG4B03G02315190"/>
</dbReference>
<dbReference type="GO" id="GO:0005985">
    <property type="term" value="P:sucrose metabolic process"/>
    <property type="evidence" value="ECO:0007669"/>
    <property type="project" value="InterPro"/>
</dbReference>
<protein>
    <recommendedName>
        <fullName evidence="3 7">Sucrose synthase</fullName>
        <ecNumber evidence="3 7">2.4.1.13</ecNumber>
    </recommendedName>
</protein>
<evidence type="ECO:0000256" key="2">
    <source>
        <dbReference type="ARBA" id="ARBA00005894"/>
    </source>
</evidence>
<dbReference type="Gene3D" id="3.40.50.2000">
    <property type="entry name" value="Glycogen Phosphorylase B"/>
    <property type="match status" value="2"/>
</dbReference>
<dbReference type="Gramene" id="TraesMAC4B03G02316990.1">
    <property type="protein sequence ID" value="TraesMAC4B03G02316990.1"/>
    <property type="gene ID" value="TraesMAC4B03G02316990"/>
</dbReference>
<comment type="similarity">
    <text evidence="2 7">Belongs to the glycosyltransferase 1 family. Plant sucrose synthase subfamily.</text>
</comment>
<dbReference type="Gramene" id="TraesLDM4B03G02318870.1">
    <property type="protein sequence ID" value="TraesLDM4B03G02318870.1"/>
    <property type="gene ID" value="TraesLDM4B03G02318870"/>
</dbReference>
<dbReference type="InterPro" id="IPR001296">
    <property type="entry name" value="Glyco_trans_1"/>
</dbReference>
<dbReference type="Proteomes" id="UP000019116">
    <property type="component" value="Chromosome 4B"/>
</dbReference>
<dbReference type="Gramene" id="TraesROB_scaffold_003713_01G000100.1">
    <property type="protein sequence ID" value="TraesROB_scaffold_003713_01G000100.1"/>
    <property type="gene ID" value="TraesROB_scaffold_003713_01G000100"/>
</dbReference>
<dbReference type="OrthoDB" id="937291at2759"/>
<dbReference type="SUPFAM" id="SSF53756">
    <property type="entry name" value="UDP-Glycosyltransferase/glycogen phosphorylase"/>
    <property type="match status" value="1"/>
</dbReference>
<dbReference type="RefSeq" id="XP_044369826.1">
    <property type="nucleotide sequence ID" value="XM_044513891.1"/>
</dbReference>
<dbReference type="EnsemblPlants" id="TraesCS4B02G167500.1">
    <property type="protein sequence ID" value="TraesCS4B02G167500.1"/>
    <property type="gene ID" value="TraesCS4B02G167500"/>
</dbReference>
<organism evidence="12">
    <name type="scientific">Triticum aestivum</name>
    <name type="common">Wheat</name>
    <dbReference type="NCBI Taxonomy" id="4565"/>
    <lineage>
        <taxon>Eukaryota</taxon>
        <taxon>Viridiplantae</taxon>
        <taxon>Streptophyta</taxon>
        <taxon>Embryophyta</taxon>
        <taxon>Tracheophyta</taxon>
        <taxon>Spermatophyta</taxon>
        <taxon>Magnoliopsida</taxon>
        <taxon>Liliopsida</taxon>
        <taxon>Poales</taxon>
        <taxon>Poaceae</taxon>
        <taxon>BOP clade</taxon>
        <taxon>Pooideae</taxon>
        <taxon>Triticodae</taxon>
        <taxon>Triticeae</taxon>
        <taxon>Triticinae</taxon>
        <taxon>Triticum</taxon>
    </lineage>
</organism>
<feature type="domain" description="Sucrose synthase EPBD" evidence="11">
    <location>
        <begin position="155"/>
        <end position="242"/>
    </location>
</feature>
<proteinExistence type="inferred from homology"/>
<dbReference type="Pfam" id="PF00862">
    <property type="entry name" value="GT-B_Sucrose_synth"/>
    <property type="match status" value="1"/>
</dbReference>
<dbReference type="InterPro" id="IPR056735">
    <property type="entry name" value="SUS_N"/>
</dbReference>
<dbReference type="Gramene" id="TraesARI4B03G02354550.1">
    <property type="protein sequence ID" value="TraesARI4B03G02354550.1"/>
    <property type="gene ID" value="TraesARI4B03G02354550"/>
</dbReference>
<keyword evidence="13" id="KW-1185">Reference proteome</keyword>
<sequence>MAASKLDRTPIIRERVEDTLHAHRNELVALLSKYVSKGKGVLQPHRILDTLDEVQVSGGSAFAEGPFLDVLLSSQEAIVLPPFVAIAVRPRPGVWEYVRVNVHELNVEQLSVSECLRFKEELVDGQHNDPYVLELDFEPFTALIPRPSRSLSIGNGVQFLNRHLSSILFRNRDCLEPLLDFLREHRHKGHVMMLNDRIQSVGRLQSVLTKAEEHLSKLPAETPYSQFANQFQEWGLEKGWGDTPEHVLEMIHLLLDILQAPDPSTLETFLGRIPMIFNVVIVSPHGYFGQANVLGMPDTGGQIVYILDQVRALEDEMVLRLKKQGLDVTPKILIVTRLIPDSKGTSCNQRLERISGTQHTFILRVPFRNENGVLRKWISRFDVWPYLEKFAEDAAGEIAAELQGTPDFIIGNYSDGNLVASLLSYKMGITQCNIAHALEKTKYPDSDIYWKKFDEKYHFSCQFTADIIAMNNADFIITSTYQEITGSKNTVGQYESHTAFTLPGLYRVVHGIDVFDPKFNIVSPGADMSIYFPFTEKDKRLTALHGSIKSLIYDPEQNDVHIGHLDDRSKPILFSMARLDRVKNMTGLVEAYSKNAKLRSLVNLVVVAGYNDVKKSKDREEIAEIEKMHELIKTYNLFGQFRWISAQTNRARNGELYRYIADTHGAFVQPALYEAFGLTVVEAMTCGLPTFATLHGGPAEIIEHGISGFHIDPYHPDQAAILMADFFEKCKQDPNHWVKISDRGLQRIYEKYTWKIYSERLMTLAGVYGFWKYVSKLERRETRRYLEMFYILKLRELVKSVPLAVDEAH</sequence>
<evidence type="ECO:0000256" key="5">
    <source>
        <dbReference type="ARBA" id="ARBA00022679"/>
    </source>
</evidence>
<dbReference type="NCBIfam" id="TIGR02470">
    <property type="entry name" value="sucr_synth"/>
    <property type="match status" value="1"/>
</dbReference>
<dbReference type="Gene3D" id="3.10.450.330">
    <property type="match status" value="1"/>
</dbReference>
<dbReference type="Pfam" id="PF24862">
    <property type="entry name" value="SUS_EPBD"/>
    <property type="match status" value="1"/>
</dbReference>
<keyword evidence="5 7" id="KW-0808">Transferase</keyword>
<comment type="function">
    <text evidence="1 7">Sucrose-cleaving enzyme that provides UDP-glucose and fructose for various metabolic pathways.</text>
</comment>
<dbReference type="PANTHER" id="PTHR45839:SF13">
    <property type="entry name" value="SUCROSE SYNTHASE 3"/>
    <property type="match status" value="1"/>
</dbReference>
<dbReference type="Gramene" id="TraesCLE_scaffold_018315_01G000100.1">
    <property type="protein sequence ID" value="TraesCLE_scaffold_018315_01G000100.1"/>
    <property type="gene ID" value="TraesCLE_scaffold_018315_01G000100"/>
</dbReference>
<gene>
    <name evidence="12" type="primary">LOC123092190</name>
</gene>
<evidence type="ECO:0000259" key="9">
    <source>
        <dbReference type="Pfam" id="PF00862"/>
    </source>
</evidence>
<evidence type="ECO:0000259" key="10">
    <source>
        <dbReference type="Pfam" id="PF24861"/>
    </source>
</evidence>
<keyword evidence="4 7" id="KW-0328">Glycosyltransferase</keyword>
<dbReference type="FunFam" id="3.40.50.2000:FF:000549">
    <property type="entry name" value="Sucrose synthase 3"/>
    <property type="match status" value="1"/>
</dbReference>
<dbReference type="Gramene" id="TraesSYM4B03G02343630.1">
    <property type="protein sequence ID" value="TraesSYM4B03G02343630.1"/>
    <property type="gene ID" value="TraesSYM4B03G02343630"/>
</dbReference>
<dbReference type="KEGG" id="taes:123092190"/>
<accession>A0A3B6IQT9</accession>
<reference evidence="12" key="1">
    <citation type="submission" date="2018-08" db="EMBL/GenBank/DDBJ databases">
        <authorList>
            <person name="Rossello M."/>
        </authorList>
    </citation>
    <scope>NUCLEOTIDE SEQUENCE [LARGE SCALE GENOMIC DNA]</scope>
    <source>
        <strain evidence="12">cv. Chinese Spring</strain>
    </source>
</reference>
<dbReference type="Pfam" id="PF24861">
    <property type="entry name" value="SUS_N"/>
    <property type="match status" value="1"/>
</dbReference>
<dbReference type="InterPro" id="IPR056736">
    <property type="entry name" value="SUS_EPBD"/>
</dbReference>
<dbReference type="Gramene" id="TraesCAD_scaffold_003135_01G000100.1">
    <property type="protein sequence ID" value="TraesCAD_scaffold_003135_01G000100.1"/>
    <property type="gene ID" value="TraesCAD_scaffold_003135_01G000100"/>
</dbReference>
<dbReference type="FunFam" id="3.10.450.330:FF:000001">
    <property type="entry name" value="Sucrose synthase"/>
    <property type="match status" value="1"/>
</dbReference>
<dbReference type="GO" id="GO:0016157">
    <property type="term" value="F:sucrose synthase activity"/>
    <property type="evidence" value="ECO:0000318"/>
    <property type="project" value="GO_Central"/>
</dbReference>
<dbReference type="AlphaFoldDB" id="A0A3B6IQT9"/>
<dbReference type="PANTHER" id="PTHR45839">
    <property type="match status" value="1"/>
</dbReference>
<dbReference type="Gramene" id="TraesNOR4B03G02334220.1">
    <property type="protein sequence ID" value="TraesNOR4B03G02334220.1"/>
    <property type="gene ID" value="TraesNOR4B03G02334220"/>
</dbReference>
<evidence type="ECO:0000256" key="4">
    <source>
        <dbReference type="ARBA" id="ARBA00022676"/>
    </source>
</evidence>
<dbReference type="InterPro" id="IPR012820">
    <property type="entry name" value="Sucrose_synthase_pln/cyn"/>
</dbReference>
<evidence type="ECO:0000259" key="8">
    <source>
        <dbReference type="Pfam" id="PF00534"/>
    </source>
</evidence>
<dbReference type="Gramene" id="TraesWEE_scaffold_002062_01G000100.1">
    <property type="protein sequence ID" value="TraesWEE_scaffold_002062_01G000100.1"/>
    <property type="gene ID" value="TraesWEE_scaffold_002062_01G000100"/>
</dbReference>
<evidence type="ECO:0000256" key="3">
    <source>
        <dbReference type="ARBA" id="ARBA00012540"/>
    </source>
</evidence>
<evidence type="ECO:0000259" key="11">
    <source>
        <dbReference type="Pfam" id="PF24862"/>
    </source>
</evidence>
<evidence type="ECO:0000256" key="6">
    <source>
        <dbReference type="ARBA" id="ARBA00049030"/>
    </source>
</evidence>
<dbReference type="InterPro" id="IPR000368">
    <property type="entry name" value="Sucrose_synth_GT-B1"/>
</dbReference>
<evidence type="ECO:0000256" key="1">
    <source>
        <dbReference type="ARBA" id="ARBA00002595"/>
    </source>
</evidence>
<dbReference type="Gramene" id="TraesPARA_EIv1.0_1353740.1">
    <property type="protein sequence ID" value="TraesPARA_EIv1.0_1353740.1.CDS"/>
    <property type="gene ID" value="TraesPARA_EIv1.0_1353740"/>
</dbReference>
<dbReference type="EC" id="2.4.1.13" evidence="3 7"/>
<dbReference type="FunFam" id="1.20.120.1230:FF:000001">
    <property type="entry name" value="Sucrose synthase"/>
    <property type="match status" value="1"/>
</dbReference>
<dbReference type="Gramene" id="TraesCS4B02G167500.1">
    <property type="protein sequence ID" value="TraesCS4B02G167500.1"/>
    <property type="gene ID" value="TraesCS4B02G167500"/>
</dbReference>
<dbReference type="Gramene" id="TraesJUL4B03G02335980.1">
    <property type="protein sequence ID" value="TraesJUL4B03G02335980.1"/>
    <property type="gene ID" value="TraesJUL4B03G02335980"/>
</dbReference>
<feature type="domain" description="Glycosyl transferase family 1" evidence="8">
    <location>
        <begin position="567"/>
        <end position="729"/>
    </location>
</feature>
<dbReference type="OMA" id="FRNKDCM"/>
<dbReference type="STRING" id="4565.A0A3B6IQT9"/>
<dbReference type="FunFam" id="3.40.50.2000:FF:000006">
    <property type="entry name" value="Sucrose synthase"/>
    <property type="match status" value="1"/>
</dbReference>
<reference evidence="12" key="2">
    <citation type="submission" date="2018-10" db="UniProtKB">
        <authorList>
            <consortium name="EnsemblPlants"/>
        </authorList>
    </citation>
    <scope>IDENTIFICATION</scope>
</reference>
<evidence type="ECO:0000256" key="7">
    <source>
        <dbReference type="RuleBase" id="RU280817"/>
    </source>
</evidence>